<organism evidence="8 9">
    <name type="scientific">Acaryochloris thomasi RCC1774</name>
    <dbReference type="NCBI Taxonomy" id="1764569"/>
    <lineage>
        <taxon>Bacteria</taxon>
        <taxon>Bacillati</taxon>
        <taxon>Cyanobacteriota</taxon>
        <taxon>Cyanophyceae</taxon>
        <taxon>Acaryochloridales</taxon>
        <taxon>Acaryochloridaceae</taxon>
        <taxon>Acaryochloris</taxon>
        <taxon>Acaryochloris thomasi</taxon>
    </lineage>
</organism>
<keyword evidence="9" id="KW-1185">Reference proteome</keyword>
<gene>
    <name evidence="8" type="ORF">C1752_12045</name>
</gene>
<dbReference type="GO" id="GO:0004519">
    <property type="term" value="F:endonuclease activity"/>
    <property type="evidence" value="ECO:0007669"/>
    <property type="project" value="UniProtKB-KW"/>
</dbReference>
<keyword evidence="4" id="KW-0255">Endonuclease</keyword>
<keyword evidence="5" id="KW-0378">Hydrolase</keyword>
<comment type="caution">
    <text evidence="8">The sequence shown here is derived from an EMBL/GenBank/DDBJ whole genome shotgun (WGS) entry which is preliminary data.</text>
</comment>
<dbReference type="AlphaFoldDB" id="A0A2W1JJN3"/>
<evidence type="ECO:0000256" key="4">
    <source>
        <dbReference type="ARBA" id="ARBA00022759"/>
    </source>
</evidence>
<keyword evidence="6" id="KW-0694">RNA-binding</keyword>
<dbReference type="InterPro" id="IPR012933">
    <property type="entry name" value="HicA_mRNA_interferase"/>
</dbReference>
<dbReference type="RefSeq" id="WP_110988990.1">
    <property type="nucleotide sequence ID" value="NZ_CAWNWM010000036.1"/>
</dbReference>
<dbReference type="GO" id="GO:0016787">
    <property type="term" value="F:hydrolase activity"/>
    <property type="evidence" value="ECO:0007669"/>
    <property type="project" value="UniProtKB-KW"/>
</dbReference>
<dbReference type="Gene3D" id="3.30.920.30">
    <property type="entry name" value="Hypothetical protein"/>
    <property type="match status" value="1"/>
</dbReference>
<evidence type="ECO:0000256" key="2">
    <source>
        <dbReference type="ARBA" id="ARBA00022649"/>
    </source>
</evidence>
<keyword evidence="2" id="KW-1277">Toxin-antitoxin system</keyword>
<evidence type="ECO:0008006" key="10">
    <source>
        <dbReference type="Google" id="ProtNLM"/>
    </source>
</evidence>
<accession>A0A2W1JJN3</accession>
<dbReference type="Proteomes" id="UP000248857">
    <property type="component" value="Unassembled WGS sequence"/>
</dbReference>
<keyword evidence="3" id="KW-0540">Nuclease</keyword>
<dbReference type="EMBL" id="PQWO01000036">
    <property type="protein sequence ID" value="PZD70474.1"/>
    <property type="molecule type" value="Genomic_DNA"/>
</dbReference>
<name>A0A2W1JJN3_9CYAN</name>
<keyword evidence="7" id="KW-0346">Stress response</keyword>
<evidence type="ECO:0000256" key="1">
    <source>
        <dbReference type="ARBA" id="ARBA00006620"/>
    </source>
</evidence>
<protein>
    <recommendedName>
        <fullName evidence="10">YcfA-like protein</fullName>
    </recommendedName>
</protein>
<evidence type="ECO:0000256" key="5">
    <source>
        <dbReference type="ARBA" id="ARBA00022801"/>
    </source>
</evidence>
<evidence type="ECO:0000313" key="9">
    <source>
        <dbReference type="Proteomes" id="UP000248857"/>
    </source>
</evidence>
<comment type="similarity">
    <text evidence="1">Belongs to the HicA mRNA interferase family.</text>
</comment>
<proteinExistence type="inferred from homology"/>
<dbReference type="GO" id="GO:0003729">
    <property type="term" value="F:mRNA binding"/>
    <property type="evidence" value="ECO:0007669"/>
    <property type="project" value="InterPro"/>
</dbReference>
<reference evidence="8 9" key="1">
    <citation type="journal article" date="2018" name="Sci. Rep.">
        <title>A novel species of the marine cyanobacterium Acaryochloris with a unique pigment content and lifestyle.</title>
        <authorList>
            <person name="Partensky F."/>
            <person name="Six C."/>
            <person name="Ratin M."/>
            <person name="Garczarek L."/>
            <person name="Vaulot D."/>
            <person name="Probert I."/>
            <person name="Calteau A."/>
            <person name="Gourvil P."/>
            <person name="Marie D."/>
            <person name="Grebert T."/>
            <person name="Bouchier C."/>
            <person name="Le Panse S."/>
            <person name="Gachenot M."/>
            <person name="Rodriguez F."/>
            <person name="Garrido J.L."/>
        </authorList>
    </citation>
    <scope>NUCLEOTIDE SEQUENCE [LARGE SCALE GENOMIC DNA]</scope>
    <source>
        <strain evidence="8 9">RCC1774</strain>
    </source>
</reference>
<dbReference type="OrthoDB" id="489997at2"/>
<evidence type="ECO:0000256" key="7">
    <source>
        <dbReference type="ARBA" id="ARBA00023016"/>
    </source>
</evidence>
<evidence type="ECO:0000256" key="6">
    <source>
        <dbReference type="ARBA" id="ARBA00022884"/>
    </source>
</evidence>
<evidence type="ECO:0000256" key="3">
    <source>
        <dbReference type="ARBA" id="ARBA00022722"/>
    </source>
</evidence>
<evidence type="ECO:0000313" key="8">
    <source>
        <dbReference type="EMBL" id="PZD70474.1"/>
    </source>
</evidence>
<dbReference type="InterPro" id="IPR038570">
    <property type="entry name" value="HicA_sf"/>
</dbReference>
<dbReference type="SUPFAM" id="SSF54786">
    <property type="entry name" value="YcfA/nrd intein domain"/>
    <property type="match status" value="1"/>
</dbReference>
<sequence>MPKKIREIKAMLKEAGFLVRSGKGSHSNWKHPLLPDVITVARKDGADAPRYLERKVLKALQQLEDLPHDSN</sequence>
<dbReference type="Pfam" id="PF07927">
    <property type="entry name" value="HicA_toxin"/>
    <property type="match status" value="1"/>
</dbReference>